<feature type="transmembrane region" description="Helical" evidence="2">
    <location>
        <begin position="61"/>
        <end position="78"/>
    </location>
</feature>
<feature type="region of interest" description="Disordered" evidence="1">
    <location>
        <begin position="1"/>
        <end position="40"/>
    </location>
</feature>
<feature type="compositionally biased region" description="Polar residues" evidence="1">
    <location>
        <begin position="376"/>
        <end position="385"/>
    </location>
</feature>
<feature type="compositionally biased region" description="Pro residues" evidence="1">
    <location>
        <begin position="12"/>
        <end position="29"/>
    </location>
</feature>
<sequence length="392" mass="42890">MVFPFRAKTANTPPPPPLVTDNNTPPPHPSAIENHVSPSTGPPPRYTAVVRKVYPYTLRPIVIFVSIVGFIYGIALGVESIKDRNDDGETSKMKVFDIIEAIMFFVIAGTELFVLAVAIMQSLQLARLFIVLVPVGVLVNLAVSIVSIIAHFTLKSDLISQCVTNEEGDSFSDSWSGSSFNVTNTEANTICNNSWNRGTWGVFAWLLITLGISLLFASTYFSYYHQLLDPTSVRERVNYRQNQNQAFPMQSSFPPPPDGQQAWMVPPYPGPPGPPGPYANNPPPPAGYEKSDYHPGAEWAQGDYAPPAGAPPRERDIGENRAEEEAWDRARSEGVTAHLTGHGSAPRRSSDSLNGGGYAIPNAEEDEAWERARNEGVTSHLTGNKRNGERDV</sequence>
<evidence type="ECO:0000256" key="1">
    <source>
        <dbReference type="SAM" id="MobiDB-lite"/>
    </source>
</evidence>
<dbReference type="EMBL" id="MEKH01000002">
    <property type="protein sequence ID" value="ODO10560.1"/>
    <property type="molecule type" value="Genomic_DNA"/>
</dbReference>
<keyword evidence="2" id="KW-0812">Transmembrane</keyword>
<organism evidence="3 4">
    <name type="scientific">Cryptococcus amylolentus CBS 6273</name>
    <dbReference type="NCBI Taxonomy" id="1296118"/>
    <lineage>
        <taxon>Eukaryota</taxon>
        <taxon>Fungi</taxon>
        <taxon>Dikarya</taxon>
        <taxon>Basidiomycota</taxon>
        <taxon>Agaricomycotina</taxon>
        <taxon>Tremellomycetes</taxon>
        <taxon>Tremellales</taxon>
        <taxon>Cryptococcaceae</taxon>
        <taxon>Cryptococcus</taxon>
    </lineage>
</organism>
<keyword evidence="2" id="KW-1133">Transmembrane helix</keyword>
<feature type="transmembrane region" description="Helical" evidence="2">
    <location>
        <begin position="128"/>
        <end position="150"/>
    </location>
</feature>
<evidence type="ECO:0000313" key="3">
    <source>
        <dbReference type="EMBL" id="ODO10560.1"/>
    </source>
</evidence>
<gene>
    <name evidence="3" type="ORF">I350_01157</name>
</gene>
<comment type="caution">
    <text evidence="3">The sequence shown here is derived from an EMBL/GenBank/DDBJ whole genome shotgun (WGS) entry which is preliminary data.</text>
</comment>
<feature type="compositionally biased region" description="Basic and acidic residues" evidence="1">
    <location>
        <begin position="312"/>
        <end position="332"/>
    </location>
</feature>
<reference evidence="3 4" key="1">
    <citation type="submission" date="2016-06" db="EMBL/GenBank/DDBJ databases">
        <title>Evolution of pathogenesis and genome organization in the Tremellales.</title>
        <authorList>
            <person name="Cuomo C."/>
            <person name="Litvintseva A."/>
            <person name="Heitman J."/>
            <person name="Chen Y."/>
            <person name="Sun S."/>
            <person name="Springer D."/>
            <person name="Dromer F."/>
            <person name="Young S."/>
            <person name="Zeng Q."/>
            <person name="Chapman S."/>
            <person name="Gujja S."/>
            <person name="Saif S."/>
            <person name="Birren B."/>
        </authorList>
    </citation>
    <scope>NUCLEOTIDE SEQUENCE [LARGE SCALE GENOMIC DNA]</scope>
    <source>
        <strain evidence="3 4">CBS 6273</strain>
    </source>
</reference>
<protein>
    <submittedName>
        <fullName evidence="3">Uncharacterized protein</fullName>
    </submittedName>
</protein>
<proteinExistence type="predicted"/>
<dbReference type="Proteomes" id="UP000095149">
    <property type="component" value="Unassembled WGS sequence"/>
</dbReference>
<dbReference type="AlphaFoldDB" id="A0A1E3KBS9"/>
<keyword evidence="2" id="KW-0472">Membrane</keyword>
<evidence type="ECO:0000313" key="4">
    <source>
        <dbReference type="Proteomes" id="UP000095149"/>
    </source>
</evidence>
<accession>A0A1E3KBS9</accession>
<feature type="transmembrane region" description="Helical" evidence="2">
    <location>
        <begin position="202"/>
        <end position="224"/>
    </location>
</feature>
<feature type="region of interest" description="Disordered" evidence="1">
    <location>
        <begin position="246"/>
        <end position="392"/>
    </location>
</feature>
<feature type="compositionally biased region" description="Pro residues" evidence="1">
    <location>
        <begin position="266"/>
        <end position="286"/>
    </location>
</feature>
<dbReference type="OrthoDB" id="3352285at2759"/>
<feature type="transmembrane region" description="Helical" evidence="2">
    <location>
        <begin position="98"/>
        <end position="119"/>
    </location>
</feature>
<evidence type="ECO:0000256" key="2">
    <source>
        <dbReference type="SAM" id="Phobius"/>
    </source>
</evidence>
<name>A0A1E3KBS9_9TREE</name>